<organism evidence="5 6">
    <name type="scientific">Skeletonema marinoi</name>
    <dbReference type="NCBI Taxonomy" id="267567"/>
    <lineage>
        <taxon>Eukaryota</taxon>
        <taxon>Sar</taxon>
        <taxon>Stramenopiles</taxon>
        <taxon>Ochrophyta</taxon>
        <taxon>Bacillariophyta</taxon>
        <taxon>Coscinodiscophyceae</taxon>
        <taxon>Thalassiosirophycidae</taxon>
        <taxon>Thalassiosirales</taxon>
        <taxon>Skeletonemataceae</taxon>
        <taxon>Skeletonema</taxon>
        <taxon>Skeletonema marinoi-dohrnii complex</taxon>
    </lineage>
</organism>
<gene>
    <name evidence="5" type="ORF">QTG54_013165</name>
</gene>
<evidence type="ECO:0000313" key="5">
    <source>
        <dbReference type="EMBL" id="KAK1736029.1"/>
    </source>
</evidence>
<comment type="similarity">
    <text evidence="1">Belongs to the peptidase S51 family.</text>
</comment>
<evidence type="ECO:0000256" key="3">
    <source>
        <dbReference type="ARBA" id="ARBA00022801"/>
    </source>
</evidence>
<dbReference type="Pfam" id="PF03575">
    <property type="entry name" value="Peptidase_S51"/>
    <property type="match status" value="5"/>
</dbReference>
<reference evidence="5" key="1">
    <citation type="submission" date="2023-06" db="EMBL/GenBank/DDBJ databases">
        <title>Survivors Of The Sea: Transcriptome response of Skeletonema marinoi to long-term dormancy.</title>
        <authorList>
            <person name="Pinder M.I.M."/>
            <person name="Kourtchenko O."/>
            <person name="Robertson E.K."/>
            <person name="Larsson T."/>
            <person name="Maumus F."/>
            <person name="Osuna-Cruz C.M."/>
            <person name="Vancaester E."/>
            <person name="Stenow R."/>
            <person name="Vandepoele K."/>
            <person name="Ploug H."/>
            <person name="Bruchert V."/>
            <person name="Godhe A."/>
            <person name="Topel M."/>
        </authorList>
    </citation>
    <scope>NUCLEOTIDE SEQUENCE</scope>
    <source>
        <strain evidence="5">R05AC</strain>
    </source>
</reference>
<keyword evidence="4" id="KW-0720">Serine protease</keyword>
<name>A0AAD8XY44_9STRA</name>
<sequence length="1535" mass="167365">MAKSTAAATPSIVALGSYQALKQTKVIDQVIKLSKSSAPNILDVHGDNLEFDSTVFADKECIVKQCNPNDWHKFKAWADVIIYRTDQDDVPSHEELINAIHNGTVLCAVPRILHLLGEDIVPSDTAIIEGHDQTKIDNLVNANKRVIAIEELAAFVIVGENAMTIGGEGGSTCHVYTQDESGESITGPLPTTWNEPIPIEEILQFPMPATASHLDALEEHVDTDFVIADDVLPMAALDEECTDNAEEVFPKIVACGRTETLQMQAIVDKVVELSGADLPKVLYVGTASFDRTDRFNVCTKKFREIGCEIRRLDVSELDTVPTMDEMKEVVTEWAEVIMCSGGNTLHALLRWKDVGLDLLMKEASLKGVVLCGGSAGAGCWFSSLHTDSLRPDNMKNKEHVKNELSEEELADWDYTKISALGFVDAVCIPHFDKAGTNGVGREEDAERILQESPTTPAIGVDENAALVVVGNEALAVSGDGKATCHVIVHCDETGEMKSAPLPINWEHPIPVDEILDFPIPATASHLEALEEHVDTDFVVAEDIAQAISEPVNNNDHDQTNVDDIISADVSQIKIVASGNERGMRLQPIVDKVVELSGTDLPKVLYVGTASFDRTDKFLRQTQAFRDMGCEIRRLDVSEGEAVPTLDEMKDVVTEWADVIMGSGGNTLHALLRWKEVGLDLLLKEASLKGVVLCGGSAGAGCWFSSLHTDSLRPDNTKNKEHVLNELSEEVRSLLDFYFVLPQSSRCERLEEQRMILRLRFTSSRTDAYLILCPICHCCAFDSKELADWDYTIISALGFVNAICVPHFDATGTNGMKRSEHAEEMMKKDPTTPAIGVENDAALVIVGNEAFAVSGDGKATCHVIVHCDETGEMKSAPLPINWEHPIPVDEILDFPIPATASHLEALEEHVDTDFVVAEDIAQAISEPVNNNDHDQTNVDDIISADVSQIKIVASGNERGMRLQPIVDKVVELSGTDLPKVLYVGTASFDRTDKFLRQTQAFRDMGCEIRRLDVSEGEAVPTLDEMKDVVTEWADVIMGSGGNTLHALLRWKEVGLDLLLKEASLKGVVLCGGSAGAGCWFSSLHTDSLRPDNTKNKEHVLNELSEEELADWDYTIISALGFVNAICVPHFDATGTNGMKRSEHAEEMMKKDPTTPAIGVENDAALVIVGNEAFAVSGDGKATCHVIVHCDETGEMKSAPLPINWEHPIPVDEILDFPIPATASHLEALEEHVDTDFVVAEDIAQAISEPVNNNDHDQTNVDDIISADVSQIKIVASGNERGMRLQPIVDKVVELSGTDLPKVLYVGTASFDRTDKFLRQTQAFRDMGCEIRRLDVSEGEAVPTLDEMKDVVTEWADVIMGSGGNTLHALLRWKEVGLDLLLKEASLKGVVLCGGSAGAGCWFSSLHTDSLRPDNTKNKEHVLNELSEEELADWDYTIISALGFVNAICVPHFDATGTNGMKRSEHAEEMMKKDPTTPAIGVENDAALVIVGNEAFAVSGDGKATCHVIVHCDETGEMKSAPLSLLSKQKLLKQLLE</sequence>
<dbReference type="PANTHER" id="PTHR20842">
    <property type="entry name" value="PROTEASE S51 ALPHA-ASPARTYL DIPEPTIDASE"/>
    <property type="match status" value="1"/>
</dbReference>
<dbReference type="InterPro" id="IPR029062">
    <property type="entry name" value="Class_I_gatase-like"/>
</dbReference>
<protein>
    <submittedName>
        <fullName evidence="5">S51 family peptidase</fullName>
        <ecNumber evidence="5">3.4.-.-</ecNumber>
    </submittedName>
</protein>
<dbReference type="Proteomes" id="UP001224775">
    <property type="component" value="Unassembled WGS sequence"/>
</dbReference>
<evidence type="ECO:0000313" key="6">
    <source>
        <dbReference type="Proteomes" id="UP001224775"/>
    </source>
</evidence>
<dbReference type="EMBL" id="JATAAI010000030">
    <property type="protein sequence ID" value="KAK1736029.1"/>
    <property type="molecule type" value="Genomic_DNA"/>
</dbReference>
<evidence type="ECO:0000256" key="4">
    <source>
        <dbReference type="ARBA" id="ARBA00022825"/>
    </source>
</evidence>
<dbReference type="InterPro" id="IPR005320">
    <property type="entry name" value="Peptidase_S51"/>
</dbReference>
<keyword evidence="6" id="KW-1185">Reference proteome</keyword>
<dbReference type="PANTHER" id="PTHR20842:SF0">
    <property type="entry name" value="ALPHA-ASPARTYL DIPEPTIDASE"/>
    <property type="match status" value="1"/>
</dbReference>
<keyword evidence="2" id="KW-0645">Protease</keyword>
<evidence type="ECO:0000256" key="2">
    <source>
        <dbReference type="ARBA" id="ARBA00022670"/>
    </source>
</evidence>
<keyword evidence="3 5" id="KW-0378">Hydrolase</keyword>
<accession>A0AAD8XY44</accession>
<dbReference type="GO" id="GO:0008236">
    <property type="term" value="F:serine-type peptidase activity"/>
    <property type="evidence" value="ECO:0007669"/>
    <property type="project" value="UniProtKB-KW"/>
</dbReference>
<dbReference type="GO" id="GO:0006508">
    <property type="term" value="P:proteolysis"/>
    <property type="evidence" value="ECO:0007669"/>
    <property type="project" value="UniProtKB-KW"/>
</dbReference>
<dbReference type="SUPFAM" id="SSF52317">
    <property type="entry name" value="Class I glutamine amidotransferase-like"/>
    <property type="match status" value="4"/>
</dbReference>
<comment type="caution">
    <text evidence="5">The sequence shown here is derived from an EMBL/GenBank/DDBJ whole genome shotgun (WGS) entry which is preliminary data.</text>
</comment>
<proteinExistence type="inferred from homology"/>
<dbReference type="EC" id="3.4.-.-" evidence="5"/>
<dbReference type="Gene3D" id="3.40.50.880">
    <property type="match status" value="5"/>
</dbReference>
<evidence type="ECO:0000256" key="1">
    <source>
        <dbReference type="ARBA" id="ARBA00006534"/>
    </source>
</evidence>